<dbReference type="EMBL" id="JASWJB010000204">
    <property type="protein sequence ID" value="KAK2593597.1"/>
    <property type="molecule type" value="Genomic_DNA"/>
</dbReference>
<name>A0AAJ0CJ88_9HYPO</name>
<organism evidence="2 3">
    <name type="scientific">Conoideocrella luteorostrata</name>
    <dbReference type="NCBI Taxonomy" id="1105319"/>
    <lineage>
        <taxon>Eukaryota</taxon>
        <taxon>Fungi</taxon>
        <taxon>Dikarya</taxon>
        <taxon>Ascomycota</taxon>
        <taxon>Pezizomycotina</taxon>
        <taxon>Sordariomycetes</taxon>
        <taxon>Hypocreomycetidae</taxon>
        <taxon>Hypocreales</taxon>
        <taxon>Clavicipitaceae</taxon>
        <taxon>Conoideocrella</taxon>
    </lineage>
</organism>
<dbReference type="SUPFAM" id="SSF54427">
    <property type="entry name" value="NTF2-like"/>
    <property type="match status" value="1"/>
</dbReference>
<dbReference type="Proteomes" id="UP001251528">
    <property type="component" value="Unassembled WGS sequence"/>
</dbReference>
<dbReference type="Pfam" id="PF12680">
    <property type="entry name" value="SnoaL_2"/>
    <property type="match status" value="1"/>
</dbReference>
<gene>
    <name evidence="2" type="ORF">QQS21_008685</name>
</gene>
<keyword evidence="3" id="KW-1185">Reference proteome</keyword>
<feature type="domain" description="SnoaL-like" evidence="1">
    <location>
        <begin position="20"/>
        <end position="120"/>
    </location>
</feature>
<comment type="caution">
    <text evidence="2">The sequence shown here is derived from an EMBL/GenBank/DDBJ whole genome shotgun (WGS) entry which is preliminary data.</text>
</comment>
<dbReference type="AlphaFoldDB" id="A0AAJ0CJ88"/>
<protein>
    <recommendedName>
        <fullName evidence="1">SnoaL-like domain-containing protein</fullName>
    </recommendedName>
</protein>
<evidence type="ECO:0000313" key="3">
    <source>
        <dbReference type="Proteomes" id="UP001251528"/>
    </source>
</evidence>
<reference evidence="2" key="1">
    <citation type="submission" date="2023-06" db="EMBL/GenBank/DDBJ databases">
        <title>Conoideocrella luteorostrata (Hypocreales: Clavicipitaceae), a potential biocontrol fungus for elongate hemlock scale in United States Christmas tree production areas.</title>
        <authorList>
            <person name="Barrett H."/>
            <person name="Lovett B."/>
            <person name="Macias A.M."/>
            <person name="Stajich J.E."/>
            <person name="Kasson M.T."/>
        </authorList>
    </citation>
    <scope>NUCLEOTIDE SEQUENCE</scope>
    <source>
        <strain evidence="2">ARSEF 14590</strain>
    </source>
</reference>
<evidence type="ECO:0000259" key="1">
    <source>
        <dbReference type="Pfam" id="PF12680"/>
    </source>
</evidence>
<dbReference type="InterPro" id="IPR032710">
    <property type="entry name" value="NTF2-like_dom_sf"/>
</dbReference>
<proteinExistence type="predicted"/>
<dbReference type="InterPro" id="IPR037401">
    <property type="entry name" value="SnoaL-like"/>
</dbReference>
<sequence>MATQEAIQALAKARQELLRAASESRDVDALMASMSKDIIFTNKFAGVTVQGWDAVRDFYAQAYESIPQFSISNVTTTSFAPEFVAGEMDCAGVLAKAMPQMNLKEGDMLKLRGVSLYWWRWEGKAGGWDGSLSDEAVRSWKIYKETAFLMPIVE</sequence>
<dbReference type="Gene3D" id="3.10.450.50">
    <property type="match status" value="1"/>
</dbReference>
<accession>A0AAJ0CJ88</accession>
<evidence type="ECO:0000313" key="2">
    <source>
        <dbReference type="EMBL" id="KAK2593597.1"/>
    </source>
</evidence>